<reference evidence="1 2" key="1">
    <citation type="journal article" date="2012" name="Appl. Environ. Microbiol.">
        <title>Short-read sequencing for genomic analysis of the brown rot fungus Fibroporia radiculosa.</title>
        <authorList>
            <person name="Tang J.D."/>
            <person name="Perkins A.D."/>
            <person name="Sonstegard T.S."/>
            <person name="Schroeder S.G."/>
            <person name="Burgess S.C."/>
            <person name="Diehl S.V."/>
        </authorList>
    </citation>
    <scope>NUCLEOTIDE SEQUENCE [LARGE SCALE GENOMIC DNA]</scope>
    <source>
        <strain evidence="1 2">TFFH 294</strain>
    </source>
</reference>
<protein>
    <submittedName>
        <fullName evidence="1">Uncharacterized protein</fullName>
    </submittedName>
</protein>
<keyword evidence="2" id="KW-1185">Reference proteome</keyword>
<evidence type="ECO:0000313" key="1">
    <source>
        <dbReference type="EMBL" id="CCM00863.1"/>
    </source>
</evidence>
<dbReference type="GeneID" id="24095774"/>
<dbReference type="AlphaFoldDB" id="J4G3A6"/>
<name>J4G3A6_9APHY</name>
<dbReference type="InParanoid" id="J4G3A6"/>
<sequence>MSLAPRSFIDAFEEFRPDLTPAIKLRTLSYTIYFE</sequence>
<evidence type="ECO:0000313" key="2">
    <source>
        <dbReference type="Proteomes" id="UP000006352"/>
    </source>
</evidence>
<dbReference type="HOGENOM" id="CLU_3368484_0_0_1"/>
<gene>
    <name evidence="1" type="ORF">FIBRA_02909</name>
</gene>
<organism evidence="1 2">
    <name type="scientific">Fibroporia radiculosa</name>
    <dbReference type="NCBI Taxonomy" id="599839"/>
    <lineage>
        <taxon>Eukaryota</taxon>
        <taxon>Fungi</taxon>
        <taxon>Dikarya</taxon>
        <taxon>Basidiomycota</taxon>
        <taxon>Agaricomycotina</taxon>
        <taxon>Agaricomycetes</taxon>
        <taxon>Polyporales</taxon>
        <taxon>Fibroporiaceae</taxon>
        <taxon>Fibroporia</taxon>
    </lineage>
</organism>
<dbReference type="RefSeq" id="XP_012180146.1">
    <property type="nucleotide sequence ID" value="XM_012324756.1"/>
</dbReference>
<dbReference type="Proteomes" id="UP000006352">
    <property type="component" value="Unassembled WGS sequence"/>
</dbReference>
<dbReference type="EMBL" id="HE797009">
    <property type="protein sequence ID" value="CCM00863.1"/>
    <property type="molecule type" value="Genomic_DNA"/>
</dbReference>
<proteinExistence type="predicted"/>
<accession>J4G3A6</accession>